<evidence type="ECO:0008006" key="4">
    <source>
        <dbReference type="Google" id="ProtNLM"/>
    </source>
</evidence>
<organism evidence="2 3">
    <name type="scientific">Micromonospora olivasterospora</name>
    <dbReference type="NCBI Taxonomy" id="1880"/>
    <lineage>
        <taxon>Bacteria</taxon>
        <taxon>Bacillati</taxon>
        <taxon>Actinomycetota</taxon>
        <taxon>Actinomycetes</taxon>
        <taxon>Micromonosporales</taxon>
        <taxon>Micromonosporaceae</taxon>
        <taxon>Micromonospora</taxon>
    </lineage>
</organism>
<evidence type="ECO:0000256" key="1">
    <source>
        <dbReference type="SAM" id="SignalP"/>
    </source>
</evidence>
<sequence>MALVLPAVLLAGCAVADPGGAPAAPTAGGAGVRGTATVDVGCPVLDAGSPCPRVPLRARIVVFRAGSDHQVAVTEAGEDGRFMIDLEPGGYELRGENATGRPVPQATPVNLVIRPGRYAEIEIRFDSGIRGASTAQ</sequence>
<proteinExistence type="predicted"/>
<evidence type="ECO:0000313" key="2">
    <source>
        <dbReference type="EMBL" id="TWH70870.1"/>
    </source>
</evidence>
<dbReference type="Proteomes" id="UP000319825">
    <property type="component" value="Unassembled WGS sequence"/>
</dbReference>
<protein>
    <recommendedName>
        <fullName evidence="4">Carboxypeptidase family protein</fullName>
    </recommendedName>
</protein>
<feature type="chain" id="PRO_5038884631" description="Carboxypeptidase family protein" evidence="1">
    <location>
        <begin position="17"/>
        <end position="136"/>
    </location>
</feature>
<gene>
    <name evidence="2" type="ORF">JD77_05895</name>
</gene>
<feature type="signal peptide" evidence="1">
    <location>
        <begin position="1"/>
        <end position="16"/>
    </location>
</feature>
<evidence type="ECO:0000313" key="3">
    <source>
        <dbReference type="Proteomes" id="UP000319825"/>
    </source>
</evidence>
<accession>A0A562IIV8</accession>
<comment type="caution">
    <text evidence="2">The sequence shown here is derived from an EMBL/GenBank/DDBJ whole genome shotgun (WGS) entry which is preliminary data.</text>
</comment>
<name>A0A562IIV8_MICOL</name>
<keyword evidence="1" id="KW-0732">Signal</keyword>
<keyword evidence="3" id="KW-1185">Reference proteome</keyword>
<reference evidence="2 3" key="1">
    <citation type="submission" date="2019-07" db="EMBL/GenBank/DDBJ databases">
        <title>R&amp;d 2014.</title>
        <authorList>
            <person name="Klenk H.-P."/>
        </authorList>
    </citation>
    <scope>NUCLEOTIDE SEQUENCE [LARGE SCALE GENOMIC DNA]</scope>
    <source>
        <strain evidence="2 3">DSM 43868</strain>
    </source>
</reference>
<dbReference type="EMBL" id="VLKE01000001">
    <property type="protein sequence ID" value="TWH70870.1"/>
    <property type="molecule type" value="Genomic_DNA"/>
</dbReference>
<dbReference type="AlphaFoldDB" id="A0A562IIV8"/>